<accession>A0A1I3JZZ1</accession>
<dbReference type="EMBL" id="FORA01000001">
    <property type="protein sequence ID" value="SFI65837.1"/>
    <property type="molecule type" value="Genomic_DNA"/>
</dbReference>
<sequence>MKIGATFEANMSNDDEYHCEIVLNLTGLTPDVHPAETRAGV</sequence>
<name>A0A1I3JZZ1_9RHOB</name>
<organism evidence="1 2">
    <name type="scientific">Jannaschia pohangensis</name>
    <dbReference type="NCBI Taxonomy" id="390807"/>
    <lineage>
        <taxon>Bacteria</taxon>
        <taxon>Pseudomonadati</taxon>
        <taxon>Pseudomonadota</taxon>
        <taxon>Alphaproteobacteria</taxon>
        <taxon>Rhodobacterales</taxon>
        <taxon>Roseobacteraceae</taxon>
        <taxon>Jannaschia</taxon>
    </lineage>
</organism>
<evidence type="ECO:0000313" key="1">
    <source>
        <dbReference type="EMBL" id="SFI65837.1"/>
    </source>
</evidence>
<proteinExistence type="predicted"/>
<evidence type="ECO:0000313" key="2">
    <source>
        <dbReference type="Proteomes" id="UP000199110"/>
    </source>
</evidence>
<dbReference type="Proteomes" id="UP000199110">
    <property type="component" value="Unassembled WGS sequence"/>
</dbReference>
<keyword evidence="2" id="KW-1185">Reference proteome</keyword>
<protein>
    <submittedName>
        <fullName evidence="1">Uncharacterized protein</fullName>
    </submittedName>
</protein>
<dbReference type="AlphaFoldDB" id="A0A1I3JZZ1"/>
<reference evidence="1 2" key="1">
    <citation type="submission" date="2016-10" db="EMBL/GenBank/DDBJ databases">
        <authorList>
            <person name="de Groot N.N."/>
        </authorList>
    </citation>
    <scope>NUCLEOTIDE SEQUENCE [LARGE SCALE GENOMIC DNA]</scope>
    <source>
        <strain evidence="1 2">DSM 19073</strain>
    </source>
</reference>
<gene>
    <name evidence="1" type="ORF">SAMN04488095_1491</name>
</gene>